<reference evidence="4" key="2">
    <citation type="submission" date="2025-08" db="UniProtKB">
        <authorList>
            <consortium name="RefSeq"/>
        </authorList>
    </citation>
    <scope>IDENTIFICATION</scope>
</reference>
<feature type="region of interest" description="Disordered" evidence="1">
    <location>
        <begin position="318"/>
        <end position="338"/>
    </location>
</feature>
<protein>
    <recommendedName>
        <fullName evidence="2">Ty3 transposon capsid-like protein domain-containing protein</fullName>
    </recommendedName>
</protein>
<gene>
    <name evidence="4" type="primary">LOC121219498</name>
</gene>
<dbReference type="InterPro" id="IPR032567">
    <property type="entry name" value="RTL1-rel"/>
</dbReference>
<organism evidence="3 4">
    <name type="scientific">Gossypium hirsutum</name>
    <name type="common">Upland cotton</name>
    <name type="synonym">Gossypium mexicanum</name>
    <dbReference type="NCBI Taxonomy" id="3635"/>
    <lineage>
        <taxon>Eukaryota</taxon>
        <taxon>Viridiplantae</taxon>
        <taxon>Streptophyta</taxon>
        <taxon>Embryophyta</taxon>
        <taxon>Tracheophyta</taxon>
        <taxon>Spermatophyta</taxon>
        <taxon>Magnoliopsida</taxon>
        <taxon>eudicotyledons</taxon>
        <taxon>Gunneridae</taxon>
        <taxon>Pentapetalae</taxon>
        <taxon>rosids</taxon>
        <taxon>malvids</taxon>
        <taxon>Malvales</taxon>
        <taxon>Malvaceae</taxon>
        <taxon>Malvoideae</taxon>
        <taxon>Gossypium</taxon>
    </lineage>
</organism>
<feature type="domain" description="Ty3 transposon capsid-like protein" evidence="2">
    <location>
        <begin position="150"/>
        <end position="277"/>
    </location>
</feature>
<name>A0ABM3AFS9_GOSHI</name>
<dbReference type="InterPro" id="IPR045358">
    <property type="entry name" value="Ty3_capsid"/>
</dbReference>
<evidence type="ECO:0000313" key="4">
    <source>
        <dbReference type="RefSeq" id="XP_040953701.1"/>
    </source>
</evidence>
<dbReference type="Pfam" id="PF19259">
    <property type="entry name" value="Ty3_capsid"/>
    <property type="match status" value="1"/>
</dbReference>
<keyword evidence="3" id="KW-1185">Reference proteome</keyword>
<reference evidence="3" key="1">
    <citation type="journal article" date="2020" name="Nat. Genet.">
        <title>Genomic diversifications of five Gossypium allopolyploid species and their impact on cotton improvement.</title>
        <authorList>
            <person name="Chen Z.J."/>
            <person name="Sreedasyam A."/>
            <person name="Ando A."/>
            <person name="Song Q."/>
            <person name="De Santiago L.M."/>
            <person name="Hulse-Kemp A.M."/>
            <person name="Ding M."/>
            <person name="Ye W."/>
            <person name="Kirkbride R.C."/>
            <person name="Jenkins J."/>
            <person name="Plott C."/>
            <person name="Lovell J."/>
            <person name="Lin Y.M."/>
            <person name="Vaughn R."/>
            <person name="Liu B."/>
            <person name="Simpson S."/>
            <person name="Scheffler B.E."/>
            <person name="Wen L."/>
            <person name="Saski C.A."/>
            <person name="Grover C.E."/>
            <person name="Hu G."/>
            <person name="Conover J.L."/>
            <person name="Carlson J.W."/>
            <person name="Shu S."/>
            <person name="Boston L.B."/>
            <person name="Williams M."/>
            <person name="Peterson D.G."/>
            <person name="McGee K."/>
            <person name="Jones D.C."/>
            <person name="Wendel J.F."/>
            <person name="Stelly D.M."/>
            <person name="Grimwood J."/>
            <person name="Schmutz J."/>
        </authorList>
    </citation>
    <scope>NUCLEOTIDE SEQUENCE [LARGE SCALE GENOMIC DNA]</scope>
    <source>
        <strain evidence="3">cv. TM-1</strain>
    </source>
</reference>
<dbReference type="RefSeq" id="XP_040953701.1">
    <property type="nucleotide sequence ID" value="XM_041097767.1"/>
</dbReference>
<evidence type="ECO:0000256" key="1">
    <source>
        <dbReference type="SAM" id="MobiDB-lite"/>
    </source>
</evidence>
<dbReference type="Proteomes" id="UP000818029">
    <property type="component" value="Chromosome D07"/>
</dbReference>
<dbReference type="GeneID" id="121219498"/>
<dbReference type="PANTHER" id="PTHR15503">
    <property type="entry name" value="LDOC1 RELATED"/>
    <property type="match status" value="1"/>
</dbReference>
<accession>A0ABM3AFS9</accession>
<sequence>MAGDGVSTRLQKEVGGMQQEISKIHEEMAHLETKMENRLKEFKEEFWGDLQTLLSQYFGPPPKSPPVAGTVEKGKGVLGTPPAFPLKDSVPPQVQTDPSFAEGGSVHLSEQQVVSGASGKCNQLECPKFDGSSFRGWWTKLEHFFEADGTLDNNKVRLVMLNLEGRALEWHHFYSQGNGGLHMLSWPAYLKSLQDRFGFGQFGNSMRELVHLKQLGTVEQYHDLFVGVLNQLHLPETYVLSIFISNLNPEIGHYLDLFEPSTLLEAFQLARKIEVLISYSGKGLTVMGAGTPKSLSATTIASRYSSSPIRIVSSVQSVNNMPPTRSGSGVQSVNNMPPNRSGFKTISPALMAERKQKGLCFWCAAKYHVGHKCMKSQLYQFLLEPSSDSEAEEFQECPEKLDENVTEGEDSKAPVISLHALIGLQGHNTMRVAARLGLCWAIILVDSGSTHNFINSKFVNRLSIPLISQE</sequence>
<dbReference type="PANTHER" id="PTHR15503:SF43">
    <property type="entry name" value="REVERSE TRANSCRIPTASE RNASE H-LIKE DOMAIN-CONTAINING PROTEIN"/>
    <property type="match status" value="1"/>
</dbReference>
<proteinExistence type="predicted"/>
<evidence type="ECO:0000259" key="2">
    <source>
        <dbReference type="Pfam" id="PF19259"/>
    </source>
</evidence>
<evidence type="ECO:0000313" key="3">
    <source>
        <dbReference type="Proteomes" id="UP000818029"/>
    </source>
</evidence>